<feature type="region of interest" description="Disordered" evidence="1">
    <location>
        <begin position="501"/>
        <end position="601"/>
    </location>
</feature>
<dbReference type="OrthoDB" id="6161498at2759"/>
<protein>
    <recommendedName>
        <fullName evidence="3">Reelin domain-containing protein</fullName>
    </recommendedName>
</protein>
<evidence type="ECO:0000256" key="2">
    <source>
        <dbReference type="SAM" id="SignalP"/>
    </source>
</evidence>
<feature type="region of interest" description="Disordered" evidence="1">
    <location>
        <begin position="407"/>
        <end position="434"/>
    </location>
</feature>
<feature type="compositionally biased region" description="Basic and acidic residues" evidence="1">
    <location>
        <begin position="510"/>
        <end position="521"/>
    </location>
</feature>
<name>A0A210Q000_MIZYE</name>
<feature type="compositionally biased region" description="Basic residues" evidence="1">
    <location>
        <begin position="565"/>
        <end position="594"/>
    </location>
</feature>
<evidence type="ECO:0000256" key="1">
    <source>
        <dbReference type="SAM" id="MobiDB-lite"/>
    </source>
</evidence>
<dbReference type="InterPro" id="IPR002861">
    <property type="entry name" value="Reeler_dom"/>
</dbReference>
<dbReference type="Gene3D" id="2.60.40.4060">
    <property type="entry name" value="Reeler domain"/>
    <property type="match status" value="1"/>
</dbReference>
<proteinExistence type="predicted"/>
<feature type="compositionally biased region" description="Low complexity" evidence="1">
    <location>
        <begin position="522"/>
        <end position="531"/>
    </location>
</feature>
<keyword evidence="2" id="KW-0732">Signal</keyword>
<dbReference type="EMBL" id="NEDP02005322">
    <property type="protein sequence ID" value="OWF42045.1"/>
    <property type="molecule type" value="Genomic_DNA"/>
</dbReference>
<dbReference type="PROSITE" id="PS51019">
    <property type="entry name" value="REELIN"/>
    <property type="match status" value="1"/>
</dbReference>
<comment type="caution">
    <text evidence="4">The sequence shown here is derived from an EMBL/GenBank/DDBJ whole genome shotgun (WGS) entry which is preliminary data.</text>
</comment>
<evidence type="ECO:0000259" key="3">
    <source>
        <dbReference type="PROSITE" id="PS51019"/>
    </source>
</evidence>
<feature type="compositionally biased region" description="Polar residues" evidence="1">
    <location>
        <begin position="541"/>
        <end position="556"/>
    </location>
</feature>
<dbReference type="AlphaFoldDB" id="A0A210Q000"/>
<reference evidence="4 5" key="1">
    <citation type="journal article" date="2017" name="Nat. Ecol. Evol.">
        <title>Scallop genome provides insights into evolution of bilaterian karyotype and development.</title>
        <authorList>
            <person name="Wang S."/>
            <person name="Zhang J."/>
            <person name="Jiao W."/>
            <person name="Li J."/>
            <person name="Xun X."/>
            <person name="Sun Y."/>
            <person name="Guo X."/>
            <person name="Huan P."/>
            <person name="Dong B."/>
            <person name="Zhang L."/>
            <person name="Hu X."/>
            <person name="Sun X."/>
            <person name="Wang J."/>
            <person name="Zhao C."/>
            <person name="Wang Y."/>
            <person name="Wang D."/>
            <person name="Huang X."/>
            <person name="Wang R."/>
            <person name="Lv J."/>
            <person name="Li Y."/>
            <person name="Zhang Z."/>
            <person name="Liu B."/>
            <person name="Lu W."/>
            <person name="Hui Y."/>
            <person name="Liang J."/>
            <person name="Zhou Z."/>
            <person name="Hou R."/>
            <person name="Li X."/>
            <person name="Liu Y."/>
            <person name="Li H."/>
            <person name="Ning X."/>
            <person name="Lin Y."/>
            <person name="Zhao L."/>
            <person name="Xing Q."/>
            <person name="Dou J."/>
            <person name="Li Y."/>
            <person name="Mao J."/>
            <person name="Guo H."/>
            <person name="Dou H."/>
            <person name="Li T."/>
            <person name="Mu C."/>
            <person name="Jiang W."/>
            <person name="Fu Q."/>
            <person name="Fu X."/>
            <person name="Miao Y."/>
            <person name="Liu J."/>
            <person name="Yu Q."/>
            <person name="Li R."/>
            <person name="Liao H."/>
            <person name="Li X."/>
            <person name="Kong Y."/>
            <person name="Jiang Z."/>
            <person name="Chourrout D."/>
            <person name="Li R."/>
            <person name="Bao Z."/>
        </authorList>
    </citation>
    <scope>NUCLEOTIDE SEQUENCE [LARGE SCALE GENOMIC DNA]</scope>
    <source>
        <strain evidence="4 5">PY_sf001</strain>
    </source>
</reference>
<keyword evidence="5" id="KW-1185">Reference proteome</keyword>
<dbReference type="InterPro" id="IPR042307">
    <property type="entry name" value="Reeler_sf"/>
</dbReference>
<evidence type="ECO:0000313" key="4">
    <source>
        <dbReference type="EMBL" id="OWF42045.1"/>
    </source>
</evidence>
<sequence length="601" mass="68826">MLGRILLLLVIQLAKQGLIHARPSRDPGQTGQCPSTGLPSGGLRHLNVIHEEKPRYRLDLQHKRSGYVPGHTYTIYIRAQDPSQTFGDVLLSVSSESRTCQHGNFSILSQYYYQPQGCDHMVLKNTREFEHTFTFQWTAPTCGCVNLRARVKSADNIFYLDNENVIDGYLTKRVCRRHMSTIISKISHSERENLLCHMVSSSDDQIANEGHFLQRRKMDLNLMTVLERDALQISLRQRVYQVQQCCILTGTDKSDCLGDIRRRRIDRLCANTLHMPFSVRSKAYMTERRDNCCWRLGERRYDCFAMGHQGEGVPPQSDVHTDVAMVTGVNVLDESDPVNDLEDYPNRLSEELVQLNTYPEELEPENKDVAADKIPTLASNFHKEPEKMPDLPSHKTNLQGYQPVTQEVSPLQSPPKEDLGEMVPTPQTQSLTQTTTGLKKKLLRAQVELECCQQGKEYGVGLVTGDTWDRCEQRTRKVSKAMKGKNRRWCRRYHMRCCVESVHSSQPSVRTKDSITHDHSQETGTTGQQSQFAHNSDHSDNPQSVETVKPSSGQQHSEIKESKGKLRRRKQPKSTRKGRKSRRKGRKNRRRGRKQITTEVF</sequence>
<feature type="chain" id="PRO_5013392671" description="Reelin domain-containing protein" evidence="2">
    <location>
        <begin position="22"/>
        <end position="601"/>
    </location>
</feature>
<evidence type="ECO:0000313" key="5">
    <source>
        <dbReference type="Proteomes" id="UP000242188"/>
    </source>
</evidence>
<accession>A0A210Q000</accession>
<organism evidence="4 5">
    <name type="scientific">Mizuhopecten yessoensis</name>
    <name type="common">Japanese scallop</name>
    <name type="synonym">Patinopecten yessoensis</name>
    <dbReference type="NCBI Taxonomy" id="6573"/>
    <lineage>
        <taxon>Eukaryota</taxon>
        <taxon>Metazoa</taxon>
        <taxon>Spiralia</taxon>
        <taxon>Lophotrochozoa</taxon>
        <taxon>Mollusca</taxon>
        <taxon>Bivalvia</taxon>
        <taxon>Autobranchia</taxon>
        <taxon>Pteriomorphia</taxon>
        <taxon>Pectinida</taxon>
        <taxon>Pectinoidea</taxon>
        <taxon>Pectinidae</taxon>
        <taxon>Mizuhopecten</taxon>
    </lineage>
</organism>
<feature type="domain" description="Reelin" evidence="3">
    <location>
        <begin position="18"/>
        <end position="189"/>
    </location>
</feature>
<feature type="compositionally biased region" description="Low complexity" evidence="1">
    <location>
        <begin position="425"/>
        <end position="434"/>
    </location>
</feature>
<dbReference type="Proteomes" id="UP000242188">
    <property type="component" value="Unassembled WGS sequence"/>
</dbReference>
<gene>
    <name evidence="4" type="ORF">KP79_PYT07625</name>
</gene>
<feature type="signal peptide" evidence="2">
    <location>
        <begin position="1"/>
        <end position="21"/>
    </location>
</feature>